<dbReference type="KEGG" id="bsd:BLASA_3952"/>
<gene>
    <name evidence="3" type="ordered locus">BLASA_3952</name>
</gene>
<feature type="chain" id="PRO_5039376928" evidence="2">
    <location>
        <begin position="24"/>
        <end position="143"/>
    </location>
</feature>
<evidence type="ECO:0000313" key="4">
    <source>
        <dbReference type="Proteomes" id="UP000007517"/>
    </source>
</evidence>
<keyword evidence="4" id="KW-1185">Reference proteome</keyword>
<dbReference type="EMBL" id="FO117623">
    <property type="protein sequence ID" value="CCG04781.1"/>
    <property type="molecule type" value="Genomic_DNA"/>
</dbReference>
<evidence type="ECO:0000256" key="2">
    <source>
        <dbReference type="SAM" id="SignalP"/>
    </source>
</evidence>
<evidence type="ECO:0000313" key="3">
    <source>
        <dbReference type="EMBL" id="CCG04781.1"/>
    </source>
</evidence>
<dbReference type="AlphaFoldDB" id="H6RJ36"/>
<dbReference type="HOGENOM" id="CLU_1802363_0_0_11"/>
<dbReference type="Proteomes" id="UP000007517">
    <property type="component" value="Chromosome"/>
</dbReference>
<keyword evidence="2" id="KW-0732">Signal</keyword>
<dbReference type="OrthoDB" id="9946700at2"/>
<reference evidence="4" key="2">
    <citation type="submission" date="2012-02" db="EMBL/GenBank/DDBJ databases">
        <title>Complete genome sequence of Blastococcus saxobsidens strain DD2.</title>
        <authorList>
            <person name="Genoscope."/>
        </authorList>
    </citation>
    <scope>NUCLEOTIDE SEQUENCE [LARGE SCALE GENOMIC DNA]</scope>
    <source>
        <strain evidence="4">DD2</strain>
    </source>
</reference>
<name>H6RJ36_BLASD</name>
<dbReference type="RefSeq" id="WP_014377655.1">
    <property type="nucleotide sequence ID" value="NC_016943.1"/>
</dbReference>
<organism evidence="3 4">
    <name type="scientific">Blastococcus saxobsidens (strain DD2)</name>
    <dbReference type="NCBI Taxonomy" id="1146883"/>
    <lineage>
        <taxon>Bacteria</taxon>
        <taxon>Bacillati</taxon>
        <taxon>Actinomycetota</taxon>
        <taxon>Actinomycetes</taxon>
        <taxon>Geodermatophilales</taxon>
        <taxon>Geodermatophilaceae</taxon>
        <taxon>Blastococcus</taxon>
    </lineage>
</organism>
<feature type="signal peptide" evidence="2">
    <location>
        <begin position="1"/>
        <end position="23"/>
    </location>
</feature>
<keyword evidence="1" id="KW-0472">Membrane</keyword>
<protein>
    <submittedName>
        <fullName evidence="3">Uncharacterized protein</fullName>
    </submittedName>
</protein>
<evidence type="ECO:0000256" key="1">
    <source>
        <dbReference type="SAM" id="Phobius"/>
    </source>
</evidence>
<reference evidence="3 4" key="1">
    <citation type="journal article" date="2012" name="J. Bacteriol.">
        <title>Genome Sequence of Blastococcus saxobsidens DD2, a Stone-Inhabiting Bacterium.</title>
        <authorList>
            <person name="Chouaia B."/>
            <person name="Crotti E."/>
            <person name="Brusetti L."/>
            <person name="Daffonchio D."/>
            <person name="Essoussi I."/>
            <person name="Nouioui I."/>
            <person name="Sbissi I."/>
            <person name="Ghodhbane-Gtari F."/>
            <person name="Gtari M."/>
            <person name="Vacherie B."/>
            <person name="Barbe V."/>
            <person name="Medigue C."/>
            <person name="Gury J."/>
            <person name="Pujic P."/>
            <person name="Normand P."/>
        </authorList>
    </citation>
    <scope>NUCLEOTIDE SEQUENCE [LARGE SCALE GENOMIC DNA]</scope>
    <source>
        <strain evidence="3 4">DD2</strain>
    </source>
</reference>
<keyword evidence="1" id="KW-0812">Transmembrane</keyword>
<keyword evidence="1" id="KW-1133">Transmembrane helix</keyword>
<accession>H6RJ36</accession>
<feature type="transmembrane region" description="Helical" evidence="1">
    <location>
        <begin position="84"/>
        <end position="105"/>
    </location>
</feature>
<sequence>MRGRRIWALLAVAAVLAMHGVQCMSGSVGSAHVSVAAPAVPLTVLDGGPTVFPDGPHHVAALGADASTPLHPAPGGIPAHGAEFWTICLAVVFAALALVSVATLFRGRVALLVRGPPPSLRGLRRRYRLPAAPDLSTLCLLRI</sequence>
<proteinExistence type="predicted"/>